<evidence type="ECO:0008006" key="3">
    <source>
        <dbReference type="Google" id="ProtNLM"/>
    </source>
</evidence>
<feature type="region of interest" description="Disordered" evidence="1">
    <location>
        <begin position="347"/>
        <end position="372"/>
    </location>
</feature>
<proteinExistence type="predicted"/>
<reference evidence="2" key="1">
    <citation type="submission" date="2022-10" db="EMBL/GenBank/DDBJ databases">
        <title>The complete genomes of actinobacterial strains from the NBC collection.</title>
        <authorList>
            <person name="Joergensen T.S."/>
            <person name="Alvarez Arevalo M."/>
            <person name="Sterndorff E.B."/>
            <person name="Faurdal D."/>
            <person name="Vuksanovic O."/>
            <person name="Mourched A.-S."/>
            <person name="Charusanti P."/>
            <person name="Shaw S."/>
            <person name="Blin K."/>
            <person name="Weber T."/>
        </authorList>
    </citation>
    <scope>NUCLEOTIDE SEQUENCE</scope>
    <source>
        <strain evidence="2">NBC_01401</strain>
    </source>
</reference>
<dbReference type="EMBL" id="CP109535">
    <property type="protein sequence ID" value="WTY96193.1"/>
    <property type="molecule type" value="Genomic_DNA"/>
</dbReference>
<accession>A0AAU3GSI7</accession>
<gene>
    <name evidence="2" type="ORF">OG626_15355</name>
</gene>
<evidence type="ECO:0000256" key="1">
    <source>
        <dbReference type="SAM" id="MobiDB-lite"/>
    </source>
</evidence>
<sequence length="372" mass="40173">MRTFGINFDTGFTSARTTTREPFDPAVVRREMEIIRTELHCDAVRITGGDRDRLETAARLAAEAGLGVWYCPFTNGLTQDELLDLLTDSAGRAEKLRRDGAEVIFLTGSEISLFTDGFLPGDTTADRVAVLSDPQRLRAASPALHARINAFLGTAITAVRTEFGGRIGYASLPFEGVDWTPFDLVATDAGYRDAGNADQLADGLRALTSHGKPAAVTEFGCAPIRGGAAIAGRADAVIEWDDRARPAGFTRPVVRDEREQADYVTELLGLFENSGIEAAFVYTFARYDLPHDGAGPDNGTPSDDRDFDKASLGVVKVLTDGRTGTTYPGLPWEPKAAFHALANYGRRRAGPLPPCRAVSDSDNHTDRTPPRP</sequence>
<name>A0AAU3GSI7_9ACTN</name>
<protein>
    <recommendedName>
        <fullName evidence="3">Abortive infection protein</fullName>
    </recommendedName>
</protein>
<organism evidence="2">
    <name type="scientific">Streptomyces sp. NBC_01401</name>
    <dbReference type="NCBI Taxonomy" id="2903854"/>
    <lineage>
        <taxon>Bacteria</taxon>
        <taxon>Bacillati</taxon>
        <taxon>Actinomycetota</taxon>
        <taxon>Actinomycetes</taxon>
        <taxon>Kitasatosporales</taxon>
        <taxon>Streptomycetaceae</taxon>
        <taxon>Streptomyces</taxon>
    </lineage>
</organism>
<evidence type="ECO:0000313" key="2">
    <source>
        <dbReference type="EMBL" id="WTY96193.1"/>
    </source>
</evidence>
<feature type="compositionally biased region" description="Basic and acidic residues" evidence="1">
    <location>
        <begin position="359"/>
        <end position="372"/>
    </location>
</feature>
<dbReference type="Gene3D" id="3.20.20.80">
    <property type="entry name" value="Glycosidases"/>
    <property type="match status" value="1"/>
</dbReference>
<dbReference type="SUPFAM" id="SSF51445">
    <property type="entry name" value="(Trans)glycosidases"/>
    <property type="match status" value="1"/>
</dbReference>
<dbReference type="InterPro" id="IPR017853">
    <property type="entry name" value="GH"/>
</dbReference>
<dbReference type="AlphaFoldDB" id="A0AAU3GSI7"/>